<evidence type="ECO:0008006" key="4">
    <source>
        <dbReference type="Google" id="ProtNLM"/>
    </source>
</evidence>
<evidence type="ECO:0000313" key="2">
    <source>
        <dbReference type="EMBL" id="RDX79375.1"/>
    </source>
</evidence>
<dbReference type="EMBL" id="QJKJ01008559">
    <property type="protein sequence ID" value="RDX79375.1"/>
    <property type="molecule type" value="Genomic_DNA"/>
</dbReference>
<feature type="non-terminal residue" evidence="2">
    <location>
        <position position="1"/>
    </location>
</feature>
<dbReference type="InterPro" id="IPR053258">
    <property type="entry name" value="Ca-permeable_cation_channel"/>
</dbReference>
<organism evidence="2 3">
    <name type="scientific">Mucuna pruriens</name>
    <name type="common">Velvet bean</name>
    <name type="synonym">Dolichos pruriens</name>
    <dbReference type="NCBI Taxonomy" id="157652"/>
    <lineage>
        <taxon>Eukaryota</taxon>
        <taxon>Viridiplantae</taxon>
        <taxon>Streptophyta</taxon>
        <taxon>Embryophyta</taxon>
        <taxon>Tracheophyta</taxon>
        <taxon>Spermatophyta</taxon>
        <taxon>Magnoliopsida</taxon>
        <taxon>eudicotyledons</taxon>
        <taxon>Gunneridae</taxon>
        <taxon>Pentapetalae</taxon>
        <taxon>rosids</taxon>
        <taxon>fabids</taxon>
        <taxon>Fabales</taxon>
        <taxon>Fabaceae</taxon>
        <taxon>Papilionoideae</taxon>
        <taxon>50 kb inversion clade</taxon>
        <taxon>NPAAA clade</taxon>
        <taxon>indigoferoid/millettioid clade</taxon>
        <taxon>Phaseoleae</taxon>
        <taxon>Mucuna</taxon>
    </lineage>
</organism>
<gene>
    <name evidence="2" type="ORF">CR513_40210</name>
</gene>
<comment type="caution">
    <text evidence="2">The sequence shown here is derived from an EMBL/GenBank/DDBJ whole genome shotgun (WGS) entry which is preliminary data.</text>
</comment>
<dbReference type="PANTHER" id="PTHR34115">
    <property type="entry name" value="PROTEIN, PUTATIVE-RELATED"/>
    <property type="match status" value="1"/>
</dbReference>
<name>A0A371FLZ8_MUCPR</name>
<dbReference type="PANTHER" id="PTHR34115:SF16">
    <property type="entry name" value="PROTEIN, PUTATIVE-RELATED"/>
    <property type="match status" value="1"/>
</dbReference>
<keyword evidence="3" id="KW-1185">Reference proteome</keyword>
<keyword evidence="1" id="KW-0812">Transmembrane</keyword>
<feature type="transmembrane region" description="Helical" evidence="1">
    <location>
        <begin position="55"/>
        <end position="77"/>
    </location>
</feature>
<proteinExistence type="predicted"/>
<evidence type="ECO:0000256" key="1">
    <source>
        <dbReference type="SAM" id="Phobius"/>
    </source>
</evidence>
<protein>
    <recommendedName>
        <fullName evidence="4">PRA1 family protein</fullName>
    </recommendedName>
</protein>
<dbReference type="Proteomes" id="UP000257109">
    <property type="component" value="Unassembled WGS sequence"/>
</dbReference>
<dbReference type="OrthoDB" id="1419581at2759"/>
<reference evidence="2" key="1">
    <citation type="submission" date="2018-05" db="EMBL/GenBank/DDBJ databases">
        <title>Draft genome of Mucuna pruriens seed.</title>
        <authorList>
            <person name="Nnadi N.E."/>
            <person name="Vos R."/>
            <person name="Hasami M.H."/>
            <person name="Devisetty U.K."/>
            <person name="Aguiy J.C."/>
        </authorList>
    </citation>
    <scope>NUCLEOTIDE SEQUENCE [LARGE SCALE GENOMIC DNA]</scope>
    <source>
        <strain evidence="2">JCA_2017</strain>
    </source>
</reference>
<keyword evidence="1" id="KW-1133">Transmembrane helix</keyword>
<dbReference type="AlphaFoldDB" id="A0A371FLZ8"/>
<accession>A0A371FLZ8</accession>
<keyword evidence="1" id="KW-0472">Membrane</keyword>
<evidence type="ECO:0000313" key="3">
    <source>
        <dbReference type="Proteomes" id="UP000257109"/>
    </source>
</evidence>
<sequence>MADTNARNPTQTREEEVNRFKEAQEIFDKFIKTLLGVIAFRTTRMGEALFTTHPYVMMVIVLMIVLLYLLWMLGTMLTQRTGIFPTMALPRLMLVNGSLCSLLLLTIICSPIAWLTAILWVSFLAVTAYYFYQDLFELAARAISDTIKIWIDYKRIHSRRLPV</sequence>